<protein>
    <recommendedName>
        <fullName evidence="3">Reverse transcriptase domain-containing protein</fullName>
    </recommendedName>
</protein>
<dbReference type="Proteomes" id="UP000507245">
    <property type="component" value="Unassembled WGS sequence"/>
</dbReference>
<dbReference type="EMBL" id="CAEKKB010000007">
    <property type="protein sequence ID" value="CAB4316814.1"/>
    <property type="molecule type" value="Genomic_DNA"/>
</dbReference>
<evidence type="ECO:0000313" key="1">
    <source>
        <dbReference type="EMBL" id="CAB4316814.1"/>
    </source>
</evidence>
<dbReference type="AlphaFoldDB" id="A0A6J5Y090"/>
<name>A0A6J5Y090_PRUAR</name>
<evidence type="ECO:0008006" key="3">
    <source>
        <dbReference type="Google" id="ProtNLM"/>
    </source>
</evidence>
<keyword evidence="2" id="KW-1185">Reference proteome</keyword>
<sequence length="214" mass="24901">MWTLEKGCEDIIREAWDSTDAMGGVKEGIKNCAGKLAKWNKLTFGHVQKQLAAAHKELEVLQGRMGQDQVLLKKKVERTIIVLLEKEEVMWRQRSKVAWLKEGDKNTRFFHERANTKERKNTIKGLYDDDHFWQTDKQVIGSMFCNFFNDLFSTSGGRDIERVLQVIEPKVTHQMNYQLLQPFTRANVETALFHMYPTKAPGHDGMPALFYQCY</sequence>
<gene>
    <name evidence="1" type="ORF">ORAREDHAP_LOCUS43096</name>
</gene>
<organism evidence="1 2">
    <name type="scientific">Prunus armeniaca</name>
    <name type="common">Apricot</name>
    <name type="synonym">Armeniaca vulgaris</name>
    <dbReference type="NCBI Taxonomy" id="36596"/>
    <lineage>
        <taxon>Eukaryota</taxon>
        <taxon>Viridiplantae</taxon>
        <taxon>Streptophyta</taxon>
        <taxon>Embryophyta</taxon>
        <taxon>Tracheophyta</taxon>
        <taxon>Spermatophyta</taxon>
        <taxon>Magnoliopsida</taxon>
        <taxon>eudicotyledons</taxon>
        <taxon>Gunneridae</taxon>
        <taxon>Pentapetalae</taxon>
        <taxon>rosids</taxon>
        <taxon>fabids</taxon>
        <taxon>Rosales</taxon>
        <taxon>Rosaceae</taxon>
        <taxon>Amygdaloideae</taxon>
        <taxon>Amygdaleae</taxon>
        <taxon>Prunus</taxon>
    </lineage>
</organism>
<reference evidence="2" key="1">
    <citation type="journal article" date="2020" name="Genome Biol.">
        <title>Gamete binning: chromosome-level and haplotype-resolved genome assembly enabled by high-throughput single-cell sequencing of gamete genomes.</title>
        <authorList>
            <person name="Campoy J.A."/>
            <person name="Sun H."/>
            <person name="Goel M."/>
            <person name="Jiao W.-B."/>
            <person name="Folz-Donahue K."/>
            <person name="Wang N."/>
            <person name="Rubio M."/>
            <person name="Liu C."/>
            <person name="Kukat C."/>
            <person name="Ruiz D."/>
            <person name="Huettel B."/>
            <person name="Schneeberger K."/>
        </authorList>
    </citation>
    <scope>NUCLEOTIDE SEQUENCE [LARGE SCALE GENOMIC DNA]</scope>
    <source>
        <strain evidence="2">cv. Rojo Pasion</strain>
    </source>
</reference>
<proteinExistence type="predicted"/>
<evidence type="ECO:0000313" key="2">
    <source>
        <dbReference type="Proteomes" id="UP000507245"/>
    </source>
</evidence>
<dbReference type="OrthoDB" id="1194564at2759"/>
<accession>A0A6J5Y090</accession>